<keyword evidence="2" id="KW-1185">Reference proteome</keyword>
<proteinExistence type="predicted"/>
<accession>A0A4R2RI50</accession>
<evidence type="ECO:0000313" key="2">
    <source>
        <dbReference type="Proteomes" id="UP000295050"/>
    </source>
</evidence>
<dbReference type="OrthoDB" id="7876148at2"/>
<protein>
    <submittedName>
        <fullName evidence="1">Uncharacterized protein</fullName>
    </submittedName>
</protein>
<organism evidence="1 2">
    <name type="scientific">Rhodovulum bhavnagarense</name>
    <dbReference type="NCBI Taxonomy" id="992286"/>
    <lineage>
        <taxon>Bacteria</taxon>
        <taxon>Pseudomonadati</taxon>
        <taxon>Pseudomonadota</taxon>
        <taxon>Alphaproteobacteria</taxon>
        <taxon>Rhodobacterales</taxon>
        <taxon>Paracoccaceae</taxon>
        <taxon>Rhodovulum</taxon>
    </lineage>
</organism>
<reference evidence="1 2" key="1">
    <citation type="submission" date="2019-03" db="EMBL/GenBank/DDBJ databases">
        <title>Genomic Encyclopedia of Type Strains, Phase IV (KMG-IV): sequencing the most valuable type-strain genomes for metagenomic binning, comparative biology and taxonomic classification.</title>
        <authorList>
            <person name="Goeker M."/>
        </authorList>
    </citation>
    <scope>NUCLEOTIDE SEQUENCE [LARGE SCALE GENOMIC DNA]</scope>
    <source>
        <strain evidence="1 2">DSM 24766</strain>
    </source>
</reference>
<name>A0A4R2RI50_9RHOB</name>
<comment type="caution">
    <text evidence="1">The sequence shown here is derived from an EMBL/GenBank/DDBJ whole genome shotgun (WGS) entry which is preliminary data.</text>
</comment>
<dbReference type="AlphaFoldDB" id="A0A4R2RI50"/>
<gene>
    <name evidence="1" type="ORF">EV663_101709</name>
</gene>
<dbReference type="Proteomes" id="UP000295050">
    <property type="component" value="Unassembled WGS sequence"/>
</dbReference>
<sequence>MGVIEDLADALARDTLAAAEELDDERLIRDVSEAIGASSPTTQEAFMTAIRIRTAEMRGRKLLEARIARARQQGV</sequence>
<dbReference type="EMBL" id="SLXU01000001">
    <property type="protein sequence ID" value="TCP63440.1"/>
    <property type="molecule type" value="Genomic_DNA"/>
</dbReference>
<evidence type="ECO:0000313" key="1">
    <source>
        <dbReference type="EMBL" id="TCP63440.1"/>
    </source>
</evidence>
<dbReference type="RefSeq" id="WP_132950358.1">
    <property type="nucleotide sequence ID" value="NZ_SLXU01000001.1"/>
</dbReference>